<keyword evidence="9" id="KW-0808">Transferase</keyword>
<dbReference type="CDD" id="cd09276">
    <property type="entry name" value="Rnase_HI_RT_non_LTR"/>
    <property type="match status" value="1"/>
</dbReference>
<dbReference type="AlphaFoldDB" id="A0A6G0W2L0"/>
<organism evidence="9 10">
    <name type="scientific">Aphis craccivora</name>
    <name type="common">Cowpea aphid</name>
    <dbReference type="NCBI Taxonomy" id="307492"/>
    <lineage>
        <taxon>Eukaryota</taxon>
        <taxon>Metazoa</taxon>
        <taxon>Ecdysozoa</taxon>
        <taxon>Arthropoda</taxon>
        <taxon>Hexapoda</taxon>
        <taxon>Insecta</taxon>
        <taxon>Pterygota</taxon>
        <taxon>Neoptera</taxon>
        <taxon>Paraneoptera</taxon>
        <taxon>Hemiptera</taxon>
        <taxon>Sternorrhyncha</taxon>
        <taxon>Aphidomorpha</taxon>
        <taxon>Aphidoidea</taxon>
        <taxon>Aphididae</taxon>
        <taxon>Aphidini</taxon>
        <taxon>Aphis</taxon>
        <taxon>Aphis</taxon>
    </lineage>
</organism>
<name>A0A6G0W2L0_APHCR</name>
<dbReference type="PANTHER" id="PTHR10642:SF26">
    <property type="entry name" value="RIBONUCLEASE H1"/>
    <property type="match status" value="1"/>
</dbReference>
<dbReference type="InterPro" id="IPR036397">
    <property type="entry name" value="RNaseH_sf"/>
</dbReference>
<evidence type="ECO:0000313" key="10">
    <source>
        <dbReference type="Proteomes" id="UP000478052"/>
    </source>
</evidence>
<dbReference type="GO" id="GO:0003676">
    <property type="term" value="F:nucleic acid binding"/>
    <property type="evidence" value="ECO:0007669"/>
    <property type="project" value="InterPro"/>
</dbReference>
<dbReference type="OrthoDB" id="6585297at2759"/>
<dbReference type="EMBL" id="VUJU01009311">
    <property type="protein sequence ID" value="KAF0721061.1"/>
    <property type="molecule type" value="Genomic_DNA"/>
</dbReference>
<dbReference type="Gene3D" id="3.30.420.10">
    <property type="entry name" value="Ribonuclease H-like superfamily/Ribonuclease H"/>
    <property type="match status" value="1"/>
</dbReference>
<keyword evidence="9" id="KW-0548">Nucleotidyltransferase</keyword>
<sequence>MIDTIHNTGLRLVTGAFRSSPIPSVLNTAGVAPLDIRRVHSSILLATRSNQNNFKVMNQINDTLKDIPFSHLDVIKNEIIQTPPWLLNIPINSELSKYSKNDSAPIIYKQHLCSITSRFHDYTEIYTDGSKMENGVGAAVVVQDHVSMLRLPNFCSIYTAEAMAISYALDLIKTKCIRKALILSDSLSTLRSIKNISNPNEIARKIQNQIYKLTQTGYSITLIWIPSHNKIPGNEKADEKARQAITSTNAFRLNYFTLHDAKSISRTILNNIWQRAWNQGTSKLNQIKNTIQSWPSPLDFSRKMETAINRIRIGHTSITHQYLMKKEDPPLCISC</sequence>
<keyword evidence="4" id="KW-0540">Nuclease</keyword>
<keyword evidence="10" id="KW-1185">Reference proteome</keyword>
<comment type="similarity">
    <text evidence="2">Belongs to the RNase H family.</text>
</comment>
<comment type="caution">
    <text evidence="9">The sequence shown here is derived from an EMBL/GenBank/DDBJ whole genome shotgun (WGS) entry which is preliminary data.</text>
</comment>
<dbReference type="EC" id="3.1.26.4" evidence="3"/>
<dbReference type="GO" id="GO:0043137">
    <property type="term" value="P:DNA replication, removal of RNA primer"/>
    <property type="evidence" value="ECO:0007669"/>
    <property type="project" value="TreeGrafter"/>
</dbReference>
<evidence type="ECO:0000259" key="8">
    <source>
        <dbReference type="PROSITE" id="PS50879"/>
    </source>
</evidence>
<dbReference type="SUPFAM" id="SSF53098">
    <property type="entry name" value="Ribonuclease H-like"/>
    <property type="match status" value="1"/>
</dbReference>
<feature type="non-terminal residue" evidence="9">
    <location>
        <position position="335"/>
    </location>
</feature>
<dbReference type="Pfam" id="PF00075">
    <property type="entry name" value="RNase_H"/>
    <property type="match status" value="1"/>
</dbReference>
<gene>
    <name evidence="9" type="ORF">FWK35_00029042</name>
</gene>
<evidence type="ECO:0000313" key="9">
    <source>
        <dbReference type="EMBL" id="KAF0721061.1"/>
    </source>
</evidence>
<evidence type="ECO:0000256" key="5">
    <source>
        <dbReference type="ARBA" id="ARBA00022723"/>
    </source>
</evidence>
<comment type="catalytic activity">
    <reaction evidence="1">
        <text>Endonucleolytic cleavage to 5'-phosphomonoester.</text>
        <dbReference type="EC" id="3.1.26.4"/>
    </reaction>
</comment>
<protein>
    <recommendedName>
        <fullName evidence="3">ribonuclease H</fullName>
        <ecNumber evidence="3">3.1.26.4</ecNumber>
    </recommendedName>
</protein>
<dbReference type="InterPro" id="IPR050092">
    <property type="entry name" value="RNase_H"/>
</dbReference>
<proteinExistence type="inferred from homology"/>
<dbReference type="GO" id="GO:0046872">
    <property type="term" value="F:metal ion binding"/>
    <property type="evidence" value="ECO:0007669"/>
    <property type="project" value="UniProtKB-KW"/>
</dbReference>
<reference evidence="9 10" key="1">
    <citation type="submission" date="2019-08" db="EMBL/GenBank/DDBJ databases">
        <title>Whole genome of Aphis craccivora.</title>
        <authorList>
            <person name="Voronova N.V."/>
            <person name="Shulinski R.S."/>
            <person name="Bandarenka Y.V."/>
            <person name="Zhorov D.G."/>
            <person name="Warner D."/>
        </authorList>
    </citation>
    <scope>NUCLEOTIDE SEQUENCE [LARGE SCALE GENOMIC DNA]</scope>
    <source>
        <strain evidence="9">180601</strain>
        <tissue evidence="9">Whole Body</tissue>
    </source>
</reference>
<accession>A0A6G0W2L0</accession>
<dbReference type="GO" id="GO:0004523">
    <property type="term" value="F:RNA-DNA hybrid ribonuclease activity"/>
    <property type="evidence" value="ECO:0007669"/>
    <property type="project" value="UniProtKB-EC"/>
</dbReference>
<keyword evidence="6" id="KW-0255">Endonuclease</keyword>
<evidence type="ECO:0000256" key="2">
    <source>
        <dbReference type="ARBA" id="ARBA00005300"/>
    </source>
</evidence>
<dbReference type="InterPro" id="IPR002156">
    <property type="entry name" value="RNaseH_domain"/>
</dbReference>
<evidence type="ECO:0000256" key="4">
    <source>
        <dbReference type="ARBA" id="ARBA00022722"/>
    </source>
</evidence>
<evidence type="ECO:0000256" key="3">
    <source>
        <dbReference type="ARBA" id="ARBA00012180"/>
    </source>
</evidence>
<evidence type="ECO:0000256" key="7">
    <source>
        <dbReference type="ARBA" id="ARBA00022801"/>
    </source>
</evidence>
<keyword evidence="7" id="KW-0378">Hydrolase</keyword>
<keyword evidence="9" id="KW-0695">RNA-directed DNA polymerase</keyword>
<dbReference type="PROSITE" id="PS50879">
    <property type="entry name" value="RNASE_H_1"/>
    <property type="match status" value="1"/>
</dbReference>
<keyword evidence="5" id="KW-0479">Metal-binding</keyword>
<evidence type="ECO:0000256" key="6">
    <source>
        <dbReference type="ARBA" id="ARBA00022759"/>
    </source>
</evidence>
<evidence type="ECO:0000256" key="1">
    <source>
        <dbReference type="ARBA" id="ARBA00000077"/>
    </source>
</evidence>
<feature type="domain" description="RNase H type-1" evidence="8">
    <location>
        <begin position="119"/>
        <end position="246"/>
    </location>
</feature>
<dbReference type="InterPro" id="IPR012337">
    <property type="entry name" value="RNaseH-like_sf"/>
</dbReference>
<dbReference type="Proteomes" id="UP000478052">
    <property type="component" value="Unassembled WGS sequence"/>
</dbReference>
<dbReference type="GO" id="GO:0003964">
    <property type="term" value="F:RNA-directed DNA polymerase activity"/>
    <property type="evidence" value="ECO:0007669"/>
    <property type="project" value="UniProtKB-KW"/>
</dbReference>
<dbReference type="PANTHER" id="PTHR10642">
    <property type="entry name" value="RIBONUCLEASE H1"/>
    <property type="match status" value="1"/>
</dbReference>